<evidence type="ECO:0000256" key="5">
    <source>
        <dbReference type="ARBA" id="ARBA00023065"/>
    </source>
</evidence>
<evidence type="ECO:0000256" key="1">
    <source>
        <dbReference type="ARBA" id="ARBA00004127"/>
    </source>
</evidence>
<dbReference type="Pfam" id="PF01699">
    <property type="entry name" value="Na_Ca_ex"/>
    <property type="match status" value="1"/>
</dbReference>
<dbReference type="EMBL" id="CAMXCT020000225">
    <property type="protein sequence ID" value="CAL1129213.1"/>
    <property type="molecule type" value="Genomic_DNA"/>
</dbReference>
<evidence type="ECO:0000313" key="11">
    <source>
        <dbReference type="Proteomes" id="UP001152797"/>
    </source>
</evidence>
<dbReference type="InterPro" id="IPR004836">
    <property type="entry name" value="Na_Ca_Ex"/>
</dbReference>
<proteinExistence type="predicted"/>
<dbReference type="OrthoDB" id="431243at2759"/>
<dbReference type="PANTHER" id="PTHR11878:SF65">
    <property type="entry name" value="NA_CA-EXCHANGE PROTEIN, ISOFORM G"/>
    <property type="match status" value="1"/>
</dbReference>
<evidence type="ECO:0000259" key="8">
    <source>
        <dbReference type="Pfam" id="PF01699"/>
    </source>
</evidence>
<comment type="subcellular location">
    <subcellularLocation>
        <location evidence="1">Endomembrane system</location>
        <topology evidence="1">Multi-pass membrane protein</topology>
    </subcellularLocation>
</comment>
<dbReference type="AlphaFoldDB" id="A0A9P1BM33"/>
<keyword evidence="4 7" id="KW-1133">Transmembrane helix</keyword>
<feature type="transmembrane region" description="Helical" evidence="7">
    <location>
        <begin position="131"/>
        <end position="152"/>
    </location>
</feature>
<evidence type="ECO:0000256" key="2">
    <source>
        <dbReference type="ARBA" id="ARBA00022448"/>
    </source>
</evidence>
<dbReference type="InterPro" id="IPR044880">
    <property type="entry name" value="NCX_ion-bd_dom_sf"/>
</dbReference>
<gene>
    <name evidence="9" type="ORF">C1SCF055_LOCUS4115</name>
</gene>
<evidence type="ECO:0000313" key="10">
    <source>
        <dbReference type="EMBL" id="CAL4763150.1"/>
    </source>
</evidence>
<feature type="transmembrane region" description="Helical" evidence="7">
    <location>
        <begin position="239"/>
        <end position="264"/>
    </location>
</feature>
<reference evidence="10 11" key="2">
    <citation type="submission" date="2024-05" db="EMBL/GenBank/DDBJ databases">
        <authorList>
            <person name="Chen Y."/>
            <person name="Shah S."/>
            <person name="Dougan E. K."/>
            <person name="Thang M."/>
            <person name="Chan C."/>
        </authorList>
    </citation>
    <scope>NUCLEOTIDE SEQUENCE [LARGE SCALE GENOMIC DNA]</scope>
</reference>
<dbReference type="PRINTS" id="PR01259">
    <property type="entry name" value="NACAEXCHNGR"/>
</dbReference>
<keyword evidence="3 7" id="KW-0812">Transmembrane</keyword>
<dbReference type="EMBL" id="CAMXCT010000225">
    <property type="protein sequence ID" value="CAI3975838.1"/>
    <property type="molecule type" value="Genomic_DNA"/>
</dbReference>
<feature type="transmembrane region" description="Helical" evidence="7">
    <location>
        <begin position="276"/>
        <end position="294"/>
    </location>
</feature>
<evidence type="ECO:0000256" key="3">
    <source>
        <dbReference type="ARBA" id="ARBA00022692"/>
    </source>
</evidence>
<feature type="transmembrane region" description="Helical" evidence="7">
    <location>
        <begin position="106"/>
        <end position="125"/>
    </location>
</feature>
<accession>A0A9P1BM33</accession>
<dbReference type="GO" id="GO:0005432">
    <property type="term" value="F:calcium:sodium antiporter activity"/>
    <property type="evidence" value="ECO:0007669"/>
    <property type="project" value="InterPro"/>
</dbReference>
<dbReference type="GO" id="GO:0012505">
    <property type="term" value="C:endomembrane system"/>
    <property type="evidence" value="ECO:0007669"/>
    <property type="project" value="UniProtKB-SubCell"/>
</dbReference>
<keyword evidence="6 7" id="KW-0472">Membrane</keyword>
<feature type="domain" description="Sodium/calcium exchanger membrane region" evidence="8">
    <location>
        <begin position="108"/>
        <end position="293"/>
    </location>
</feature>
<sequence>MPKRRGSGLEGALRTLLVTAPRDWSNFGDSKLPTLKVVEMDGKKETLLLRPLGDANLWKVEKLGSEVVGYMAVYVDMMIASKPVTEAVISVFWKVTFALIPPPDYCGGWACFFCSLMMIGLVTALVADLAGLLGCVVGMGDAITAITLVALGTSLPDTFASKAAAQQDPYADASIGNITGSNSVNVFLGLGLPWSIGAIYWAVVGQTDAWREKYANEARIDFSSLEGGGGKFIVVGGDLGFSVGLFTGLAVLCIVTLIARRILYGGELGGPQIPKVITAVFLVILWIVYVTVSVRVPSDSLLGRAERWSR</sequence>
<dbReference type="Proteomes" id="UP001152797">
    <property type="component" value="Unassembled WGS sequence"/>
</dbReference>
<keyword evidence="5" id="KW-0406">Ion transport</keyword>
<comment type="caution">
    <text evidence="9">The sequence shown here is derived from an EMBL/GenBank/DDBJ whole genome shotgun (WGS) entry which is preliminary data.</text>
</comment>
<keyword evidence="11" id="KW-1185">Reference proteome</keyword>
<reference evidence="9" key="1">
    <citation type="submission" date="2022-10" db="EMBL/GenBank/DDBJ databases">
        <authorList>
            <person name="Chen Y."/>
            <person name="Dougan E. K."/>
            <person name="Chan C."/>
            <person name="Rhodes N."/>
            <person name="Thang M."/>
        </authorList>
    </citation>
    <scope>NUCLEOTIDE SEQUENCE</scope>
</reference>
<evidence type="ECO:0000256" key="6">
    <source>
        <dbReference type="ARBA" id="ARBA00023136"/>
    </source>
</evidence>
<keyword evidence="2" id="KW-0813">Transport</keyword>
<dbReference type="GO" id="GO:0016020">
    <property type="term" value="C:membrane"/>
    <property type="evidence" value="ECO:0007669"/>
    <property type="project" value="InterPro"/>
</dbReference>
<evidence type="ECO:0000256" key="7">
    <source>
        <dbReference type="SAM" id="Phobius"/>
    </source>
</evidence>
<dbReference type="PANTHER" id="PTHR11878">
    <property type="entry name" value="SODIUM/CALCIUM EXCHANGER"/>
    <property type="match status" value="1"/>
</dbReference>
<organism evidence="9">
    <name type="scientific">Cladocopium goreaui</name>
    <dbReference type="NCBI Taxonomy" id="2562237"/>
    <lineage>
        <taxon>Eukaryota</taxon>
        <taxon>Sar</taxon>
        <taxon>Alveolata</taxon>
        <taxon>Dinophyceae</taxon>
        <taxon>Suessiales</taxon>
        <taxon>Symbiodiniaceae</taxon>
        <taxon>Cladocopium</taxon>
    </lineage>
</organism>
<dbReference type="Gene3D" id="1.20.1420.30">
    <property type="entry name" value="NCX, central ion-binding region"/>
    <property type="match status" value="1"/>
</dbReference>
<evidence type="ECO:0000313" key="9">
    <source>
        <dbReference type="EMBL" id="CAI3975838.1"/>
    </source>
</evidence>
<dbReference type="EMBL" id="CAMXCT030000225">
    <property type="protein sequence ID" value="CAL4763150.1"/>
    <property type="molecule type" value="Genomic_DNA"/>
</dbReference>
<protein>
    <recommendedName>
        <fullName evidence="8">Sodium/calcium exchanger membrane region domain-containing protein</fullName>
    </recommendedName>
</protein>
<evidence type="ECO:0000256" key="4">
    <source>
        <dbReference type="ARBA" id="ARBA00022989"/>
    </source>
</evidence>
<dbReference type="InterPro" id="IPR051171">
    <property type="entry name" value="CaCA"/>
</dbReference>
<feature type="transmembrane region" description="Helical" evidence="7">
    <location>
        <begin position="184"/>
        <end position="203"/>
    </location>
</feature>
<name>A0A9P1BM33_9DINO</name>
<dbReference type="InterPro" id="IPR004837">
    <property type="entry name" value="NaCa_Exmemb"/>
</dbReference>